<accession>A0A564Z8M4</accession>
<feature type="non-terminal residue" evidence="1">
    <location>
        <position position="1"/>
    </location>
</feature>
<sequence>FSHSGFKKDDFSLKDEPRAACSNKLNSEQLQANGENITCTTRELSETFHVGRHMTIYREMKTWLAKSQRLRNGSRTICRKSTSNNV</sequence>
<dbReference type="Proteomes" id="UP000321570">
    <property type="component" value="Unassembled WGS sequence"/>
</dbReference>
<dbReference type="EMBL" id="CABIJS010000691">
    <property type="protein sequence ID" value="VUZ55363.1"/>
    <property type="molecule type" value="Genomic_DNA"/>
</dbReference>
<keyword evidence="2" id="KW-1185">Reference proteome</keyword>
<proteinExistence type="predicted"/>
<evidence type="ECO:0000313" key="1">
    <source>
        <dbReference type="EMBL" id="VUZ55363.1"/>
    </source>
</evidence>
<organism evidence="1 2">
    <name type="scientific">Hymenolepis diminuta</name>
    <name type="common">Rat tapeworm</name>
    <dbReference type="NCBI Taxonomy" id="6216"/>
    <lineage>
        <taxon>Eukaryota</taxon>
        <taxon>Metazoa</taxon>
        <taxon>Spiralia</taxon>
        <taxon>Lophotrochozoa</taxon>
        <taxon>Platyhelminthes</taxon>
        <taxon>Cestoda</taxon>
        <taxon>Eucestoda</taxon>
        <taxon>Cyclophyllidea</taxon>
        <taxon>Hymenolepididae</taxon>
        <taxon>Hymenolepis</taxon>
    </lineage>
</organism>
<reference evidence="1 2" key="1">
    <citation type="submission" date="2019-07" db="EMBL/GenBank/DDBJ databases">
        <authorList>
            <person name="Jastrzebski P J."/>
            <person name="Paukszto L."/>
            <person name="Jastrzebski P J."/>
        </authorList>
    </citation>
    <scope>NUCLEOTIDE SEQUENCE [LARGE SCALE GENOMIC DNA]</scope>
    <source>
        <strain evidence="1 2">WMS-il1</strain>
    </source>
</reference>
<protein>
    <submittedName>
        <fullName evidence="1">Uncharacterized protein</fullName>
    </submittedName>
</protein>
<gene>
    <name evidence="1" type="ORF">WMSIL1_LOCUS13199</name>
</gene>
<dbReference type="AlphaFoldDB" id="A0A564Z8M4"/>
<evidence type="ECO:0000313" key="2">
    <source>
        <dbReference type="Proteomes" id="UP000321570"/>
    </source>
</evidence>
<name>A0A564Z8M4_HYMDI</name>